<keyword evidence="3" id="KW-0044">Antibiotic</keyword>
<evidence type="ECO:0000313" key="6">
    <source>
        <dbReference type="EMBL" id="SDD50228.1"/>
    </source>
</evidence>
<dbReference type="AlphaFoldDB" id="A0A1G6V9I3"/>
<evidence type="ECO:0000256" key="3">
    <source>
        <dbReference type="ARBA" id="ARBA00023022"/>
    </source>
</evidence>
<keyword evidence="5" id="KW-1015">Disulfide bond</keyword>
<dbReference type="Gene3D" id="2.60.40.230">
    <property type="entry name" value="Neocarzinostatin-like"/>
    <property type="match status" value="1"/>
</dbReference>
<keyword evidence="2" id="KW-0929">Antimicrobial</keyword>
<proteinExistence type="inferred from homology"/>
<evidence type="ECO:0000256" key="2">
    <source>
        <dbReference type="ARBA" id="ARBA00022529"/>
    </source>
</evidence>
<reference evidence="6 7" key="1">
    <citation type="submission" date="2016-10" db="EMBL/GenBank/DDBJ databases">
        <authorList>
            <person name="de Groot N.N."/>
        </authorList>
    </citation>
    <scope>NUCLEOTIDE SEQUENCE [LARGE SCALE GENOMIC DNA]</scope>
    <source>
        <strain evidence="6 7">CGMCC 4.6858</strain>
    </source>
</reference>
<evidence type="ECO:0000313" key="7">
    <source>
        <dbReference type="Proteomes" id="UP000199034"/>
    </source>
</evidence>
<dbReference type="STRING" id="1045774.SAMN05421872_108248"/>
<dbReference type="GO" id="GO:0003677">
    <property type="term" value="F:DNA binding"/>
    <property type="evidence" value="ECO:0007669"/>
    <property type="project" value="UniProtKB-KW"/>
</dbReference>
<gene>
    <name evidence="6" type="ORF">SAMN05421872_108248</name>
</gene>
<dbReference type="Proteomes" id="UP000199034">
    <property type="component" value="Unassembled WGS sequence"/>
</dbReference>
<dbReference type="GO" id="GO:0042742">
    <property type="term" value="P:defense response to bacterium"/>
    <property type="evidence" value="ECO:0007669"/>
    <property type="project" value="UniProtKB-KW"/>
</dbReference>
<dbReference type="OrthoDB" id="3294823at2"/>
<accession>A0A1G6V9I3</accession>
<dbReference type="SUPFAM" id="SSF49319">
    <property type="entry name" value="Actinoxanthin-like"/>
    <property type="match status" value="1"/>
</dbReference>
<dbReference type="EMBL" id="FMZM01000008">
    <property type="protein sequence ID" value="SDD50228.1"/>
    <property type="molecule type" value="Genomic_DNA"/>
</dbReference>
<dbReference type="InterPro" id="IPR002186">
    <property type="entry name" value="Neocarzinostatin_fam"/>
</dbReference>
<dbReference type="PRINTS" id="PR01885">
    <property type="entry name" value="MACROMOMYCIN"/>
</dbReference>
<dbReference type="RefSeq" id="WP_090858242.1">
    <property type="nucleotide sequence ID" value="NZ_FMZM01000008.1"/>
</dbReference>
<evidence type="ECO:0000256" key="1">
    <source>
        <dbReference type="ARBA" id="ARBA00010648"/>
    </source>
</evidence>
<comment type="similarity">
    <text evidence="1">Belongs to the neocarzinostatin family.</text>
</comment>
<dbReference type="InterPro" id="IPR027273">
    <property type="entry name" value="Neocarzinostatin-like"/>
</dbReference>
<keyword evidence="7" id="KW-1185">Reference proteome</keyword>
<name>A0A1G6V9I3_9ACTN</name>
<evidence type="ECO:0000256" key="5">
    <source>
        <dbReference type="ARBA" id="ARBA00023157"/>
    </source>
</evidence>
<sequence>MPHLTLVRRISLLLAAVASLVLVTTSSAFAATSVSQTTGLTDGQVITISGSGLTPSSPHKVGVCSTQTYLGIPACTAGTEVTTDATGAFSISYTATKTNTNVHKTALPWPLNVPQPTSFTCKGASGVDCQLLITEHPTGGTKATVGTYDITFL</sequence>
<dbReference type="Pfam" id="PF00960">
    <property type="entry name" value="Neocarzinostat"/>
    <property type="match status" value="1"/>
</dbReference>
<evidence type="ECO:0000256" key="4">
    <source>
        <dbReference type="ARBA" id="ARBA00023125"/>
    </source>
</evidence>
<protein>
    <submittedName>
        <fullName evidence="6">Neocarzinostatin family protein</fullName>
    </submittedName>
</protein>
<keyword evidence="4" id="KW-0238">DNA-binding</keyword>
<organism evidence="6 7">
    <name type="scientific">Nocardioides lianchengensis</name>
    <dbReference type="NCBI Taxonomy" id="1045774"/>
    <lineage>
        <taxon>Bacteria</taxon>
        <taxon>Bacillati</taxon>
        <taxon>Actinomycetota</taxon>
        <taxon>Actinomycetes</taxon>
        <taxon>Propionibacteriales</taxon>
        <taxon>Nocardioidaceae</taxon>
        <taxon>Nocardioides</taxon>
    </lineage>
</organism>